<dbReference type="EMBL" id="MCGE01000006">
    <property type="protein sequence ID" value="ORZ20812.1"/>
    <property type="molecule type" value="Genomic_DNA"/>
</dbReference>
<dbReference type="Gene3D" id="3.40.50.10470">
    <property type="entry name" value="Translation initiation factor eif-2b, domain 2"/>
    <property type="match status" value="1"/>
</dbReference>
<gene>
    <name evidence="11" type="ORF">BCR42DRAFT_347748</name>
</gene>
<evidence type="ECO:0000313" key="12">
    <source>
        <dbReference type="Proteomes" id="UP000193560"/>
    </source>
</evidence>
<dbReference type="Proteomes" id="UP000193560">
    <property type="component" value="Unassembled WGS sequence"/>
</dbReference>
<dbReference type="OrthoDB" id="10254737at2759"/>
<keyword evidence="3" id="KW-0963">Cytoplasm</keyword>
<feature type="compositionally biased region" description="Low complexity" evidence="10">
    <location>
        <begin position="60"/>
        <end position="69"/>
    </location>
</feature>
<evidence type="ECO:0000256" key="2">
    <source>
        <dbReference type="ARBA" id="ARBA00007251"/>
    </source>
</evidence>
<dbReference type="GO" id="GO:0005829">
    <property type="term" value="C:cytosol"/>
    <property type="evidence" value="ECO:0007669"/>
    <property type="project" value="UniProtKB-SubCell"/>
</dbReference>
<reference evidence="11 12" key="1">
    <citation type="submission" date="2016-07" db="EMBL/GenBank/DDBJ databases">
        <title>Pervasive Adenine N6-methylation of Active Genes in Fungi.</title>
        <authorList>
            <consortium name="DOE Joint Genome Institute"/>
            <person name="Mondo S.J."/>
            <person name="Dannebaum R.O."/>
            <person name="Kuo R.C."/>
            <person name="Labutti K."/>
            <person name="Haridas S."/>
            <person name="Kuo A."/>
            <person name="Salamov A."/>
            <person name="Ahrendt S.R."/>
            <person name="Lipzen A."/>
            <person name="Sullivan W."/>
            <person name="Andreopoulos W.B."/>
            <person name="Clum A."/>
            <person name="Lindquist E."/>
            <person name="Daum C."/>
            <person name="Ramamoorthy G.K."/>
            <person name="Gryganskyi A."/>
            <person name="Culley D."/>
            <person name="Magnuson J.K."/>
            <person name="James T.Y."/>
            <person name="O'Malley M.A."/>
            <person name="Stajich J.E."/>
            <person name="Spatafora J.W."/>
            <person name="Visel A."/>
            <person name="Grigoriev I.V."/>
        </authorList>
    </citation>
    <scope>NUCLEOTIDE SEQUENCE [LARGE SCALE GENOMIC DNA]</scope>
    <source>
        <strain evidence="11 12">NRRL 1336</strain>
    </source>
</reference>
<feature type="compositionally biased region" description="Basic and acidic residues" evidence="10">
    <location>
        <begin position="124"/>
        <end position="143"/>
    </location>
</feature>
<evidence type="ECO:0000256" key="6">
    <source>
        <dbReference type="ARBA" id="ARBA00044147"/>
    </source>
</evidence>
<keyword evidence="4" id="KW-0396">Initiation factor</keyword>
<evidence type="ECO:0000256" key="4">
    <source>
        <dbReference type="ARBA" id="ARBA00022540"/>
    </source>
</evidence>
<evidence type="ECO:0000256" key="7">
    <source>
        <dbReference type="ARBA" id="ARBA00044356"/>
    </source>
</evidence>
<feature type="compositionally biased region" description="Low complexity" evidence="10">
    <location>
        <begin position="79"/>
        <end position="102"/>
    </location>
</feature>
<dbReference type="Pfam" id="PF01008">
    <property type="entry name" value="IF-2B"/>
    <property type="match status" value="1"/>
</dbReference>
<dbReference type="PANTHER" id="PTHR10233">
    <property type="entry name" value="TRANSLATION INITIATION FACTOR EIF-2B"/>
    <property type="match status" value="1"/>
</dbReference>
<sequence length="586" mass="64082">MDSTHKSSPLHIPQSGARGLGMTGSPSMGQPMSSSYENQWLLSDDKKASNRRKSLVDEINNNSNSNSSSVKDHHSPLVGSSTTAGGTSTGPTSNKENNNSNNQRQGDNPHSGAAPARKSQKNMTKAERRALQEQQRLEKEKRVAAGLPKNAKKAAEMVEKQQQGSGGGGGSKPSTPKTQHTANTTGSAISATTTGGSGGTGDDNNTALKKKNAAALQKAQQKNQVPWLLHLDAPKRPDTAGSNKDLHPAVKALALYFSEYKIVGSNARCVAMLETFSKVIEEHRPPSDATFSRHIQKHLDPHIAYLLATRPMSLSVRECIRWLKKEMSDIVEEDPPLADDDARHRLMERIEHFVRERITMADQLIVQNGLQKINDGEVILTFGKSSVVESLLLATKKKGIDFKVIVVDSRPLFEGKHLLRRLVAAGIDCSYHLLSSVYVALSSVTKVIMGAHALLNNGAVYSRVGTSLVAMAASDKQIPVMICCETYKFVNRTQVDSFVMNEIGNPDDLVKTKATFNSNHQGHPNPTTSALENWREQPNLRLLNLLYDVTPSKFITLVVTEVGLIPCTSAPVIWREYNEEFGKRDK</sequence>
<organism evidence="11 12">
    <name type="scientific">Absidia repens</name>
    <dbReference type="NCBI Taxonomy" id="90262"/>
    <lineage>
        <taxon>Eukaryota</taxon>
        <taxon>Fungi</taxon>
        <taxon>Fungi incertae sedis</taxon>
        <taxon>Mucoromycota</taxon>
        <taxon>Mucoromycotina</taxon>
        <taxon>Mucoromycetes</taxon>
        <taxon>Mucorales</taxon>
        <taxon>Cunninghamellaceae</taxon>
        <taxon>Absidia</taxon>
    </lineage>
</organism>
<feature type="region of interest" description="Disordered" evidence="10">
    <location>
        <begin position="1"/>
        <end position="206"/>
    </location>
</feature>
<evidence type="ECO:0000256" key="5">
    <source>
        <dbReference type="ARBA" id="ARBA00022917"/>
    </source>
</evidence>
<dbReference type="InterPro" id="IPR037171">
    <property type="entry name" value="NagB/RpiA_transferase-like"/>
</dbReference>
<name>A0A1X2IRB9_9FUNG</name>
<evidence type="ECO:0000256" key="1">
    <source>
        <dbReference type="ARBA" id="ARBA00004514"/>
    </source>
</evidence>
<dbReference type="STRING" id="90262.A0A1X2IRB9"/>
<dbReference type="GO" id="GO:0003743">
    <property type="term" value="F:translation initiation factor activity"/>
    <property type="evidence" value="ECO:0007669"/>
    <property type="project" value="UniProtKB-KW"/>
</dbReference>
<evidence type="ECO:0000256" key="3">
    <source>
        <dbReference type="ARBA" id="ARBA00022490"/>
    </source>
</evidence>
<proteinExistence type="inferred from homology"/>
<dbReference type="AlphaFoldDB" id="A0A1X2IRB9"/>
<comment type="similarity">
    <text evidence="2 9">Belongs to the eIF-2B alpha/beta/delta subunits family.</text>
</comment>
<comment type="subunit">
    <text evidence="8">Component of the translation initiation factor 2B (eIF2B) complex which is a heterodecamer of two sets of five different subunits: alpha, beta, gamma, delta and epsilon. Subunits alpha, beta and delta comprise a regulatory subcomplex and subunits epsilon and gamma comprise a catalytic subcomplex. Within the complex, the hexameric regulatory complex resides at the center, with the two heterodimeric catalytic subcomplexes bound on opposite sides.</text>
</comment>
<dbReference type="SUPFAM" id="SSF100950">
    <property type="entry name" value="NagB/RpiA/CoA transferase-like"/>
    <property type="match status" value="1"/>
</dbReference>
<feature type="compositionally biased region" description="Low complexity" evidence="10">
    <location>
        <begin position="23"/>
        <end position="35"/>
    </location>
</feature>
<dbReference type="InterPro" id="IPR042529">
    <property type="entry name" value="IF_2B-like_C"/>
</dbReference>
<dbReference type="InterPro" id="IPR000649">
    <property type="entry name" value="IF-2B-related"/>
</dbReference>
<protein>
    <recommendedName>
        <fullName evidence="6">Translation initiation factor eIF2B subunit delta</fullName>
    </recommendedName>
    <alternativeName>
        <fullName evidence="7">eIF2B GDP-GTP exchange factor subunit delta</fullName>
    </alternativeName>
</protein>
<comment type="caution">
    <text evidence="11">The sequence shown here is derived from an EMBL/GenBank/DDBJ whole genome shotgun (WGS) entry which is preliminary data.</text>
</comment>
<keyword evidence="5" id="KW-0648">Protein biosynthesis</keyword>
<accession>A0A1X2IRB9</accession>
<comment type="subcellular location">
    <subcellularLocation>
        <location evidence="1">Cytoplasm</location>
        <location evidence="1">Cytosol</location>
    </subcellularLocation>
</comment>
<evidence type="ECO:0000256" key="9">
    <source>
        <dbReference type="RuleBase" id="RU003814"/>
    </source>
</evidence>
<feature type="compositionally biased region" description="Low complexity" evidence="10">
    <location>
        <begin position="172"/>
        <end position="194"/>
    </location>
</feature>
<dbReference type="PANTHER" id="PTHR10233:SF14">
    <property type="entry name" value="TRANSLATION INITIATION FACTOR EIF-2B SUBUNIT DELTA"/>
    <property type="match status" value="1"/>
</dbReference>
<evidence type="ECO:0000313" key="11">
    <source>
        <dbReference type="EMBL" id="ORZ20812.1"/>
    </source>
</evidence>
<evidence type="ECO:0000256" key="8">
    <source>
        <dbReference type="ARBA" id="ARBA00046432"/>
    </source>
</evidence>
<evidence type="ECO:0000256" key="10">
    <source>
        <dbReference type="SAM" id="MobiDB-lite"/>
    </source>
</evidence>
<keyword evidence="12" id="KW-1185">Reference proteome</keyword>